<dbReference type="RefSeq" id="WP_170841720.1">
    <property type="nucleotide sequence ID" value="NZ_FOSP01000043.1"/>
</dbReference>
<dbReference type="AlphaFoldDB" id="A0A1I4FXA8"/>
<evidence type="ECO:0000313" key="1">
    <source>
        <dbReference type="EMBL" id="SFL21341.1"/>
    </source>
</evidence>
<protein>
    <submittedName>
        <fullName evidence="1">Uncharacterized protein</fullName>
    </submittedName>
</protein>
<sequence>MNFNGLLTGLLLRRNLNGLLAMMTLAFGLVAISKAENAIPNAFSQPPLA</sequence>
<accession>A0A1I4FXA8</accession>
<dbReference type="EMBL" id="FOSP01000043">
    <property type="protein sequence ID" value="SFL21341.1"/>
    <property type="molecule type" value="Genomic_DNA"/>
</dbReference>
<evidence type="ECO:0000313" key="2">
    <source>
        <dbReference type="Proteomes" id="UP000199533"/>
    </source>
</evidence>
<dbReference type="Proteomes" id="UP000199533">
    <property type="component" value="Unassembled WGS sequence"/>
</dbReference>
<dbReference type="STRING" id="52441.SAMN05216302_10431"/>
<keyword evidence="2" id="KW-1185">Reference proteome</keyword>
<name>A0A1I4FXA8_9PROT</name>
<organism evidence="1 2">
    <name type="scientific">Nitrosomonas aestuarii</name>
    <dbReference type="NCBI Taxonomy" id="52441"/>
    <lineage>
        <taxon>Bacteria</taxon>
        <taxon>Pseudomonadati</taxon>
        <taxon>Pseudomonadota</taxon>
        <taxon>Betaproteobacteria</taxon>
        <taxon>Nitrosomonadales</taxon>
        <taxon>Nitrosomonadaceae</taxon>
        <taxon>Nitrosomonas</taxon>
    </lineage>
</organism>
<gene>
    <name evidence="1" type="ORF">SAMN05216302_10431</name>
</gene>
<reference evidence="2" key="1">
    <citation type="submission" date="2016-10" db="EMBL/GenBank/DDBJ databases">
        <authorList>
            <person name="Varghese N."/>
            <person name="Submissions S."/>
        </authorList>
    </citation>
    <scope>NUCLEOTIDE SEQUENCE [LARGE SCALE GENOMIC DNA]</scope>
    <source>
        <strain evidence="2">Nm69</strain>
    </source>
</reference>
<proteinExistence type="predicted"/>